<evidence type="ECO:0000313" key="2">
    <source>
        <dbReference type="Proteomes" id="UP000291106"/>
    </source>
</evidence>
<dbReference type="OrthoDB" id="1263265at2"/>
<dbReference type="Pfam" id="PF04325">
    <property type="entry name" value="DUF465"/>
    <property type="match status" value="1"/>
</dbReference>
<reference evidence="1 2" key="1">
    <citation type="submission" date="2019-02" db="EMBL/GenBank/DDBJ databases">
        <title>Shewanella sp. D4-2 isolated from Dokdo Island.</title>
        <authorList>
            <person name="Baek K."/>
        </authorList>
    </citation>
    <scope>NUCLEOTIDE SEQUENCE [LARGE SCALE GENOMIC DNA]</scope>
    <source>
        <strain evidence="1 2">D4-2</strain>
    </source>
</reference>
<dbReference type="InterPro" id="IPR007420">
    <property type="entry name" value="DUF465"/>
</dbReference>
<sequence>MLGESHSLANEFPEHSELIAKLVASDETFAADTKKYNGLDDEIRALELKNAPIDDEAMHQLKHDRAELKDSLYQRLLKANG</sequence>
<dbReference type="KEGG" id="smai:EXU30_09010"/>
<protein>
    <submittedName>
        <fullName evidence="1">DUF465 domain-containing protein</fullName>
    </submittedName>
</protein>
<keyword evidence="2" id="KW-1185">Reference proteome</keyword>
<dbReference type="InterPro" id="IPR038444">
    <property type="entry name" value="DUF465_sf"/>
</dbReference>
<dbReference type="EMBL" id="CP036200">
    <property type="protein sequence ID" value="QBF82816.1"/>
    <property type="molecule type" value="Genomic_DNA"/>
</dbReference>
<proteinExistence type="predicted"/>
<dbReference type="RefSeq" id="WP_130599321.1">
    <property type="nucleotide sequence ID" value="NZ_CP036200.1"/>
</dbReference>
<dbReference type="Proteomes" id="UP000291106">
    <property type="component" value="Chromosome"/>
</dbReference>
<name>A0A411PGU4_9GAMM</name>
<accession>A0A411PGU4</accession>
<dbReference type="Gene3D" id="6.10.280.50">
    <property type="match status" value="1"/>
</dbReference>
<dbReference type="AlphaFoldDB" id="A0A411PGU4"/>
<organism evidence="1 2">
    <name type="scientific">Shewanella maritima</name>
    <dbReference type="NCBI Taxonomy" id="2520507"/>
    <lineage>
        <taxon>Bacteria</taxon>
        <taxon>Pseudomonadati</taxon>
        <taxon>Pseudomonadota</taxon>
        <taxon>Gammaproteobacteria</taxon>
        <taxon>Alteromonadales</taxon>
        <taxon>Shewanellaceae</taxon>
        <taxon>Shewanella</taxon>
    </lineage>
</organism>
<evidence type="ECO:0000313" key="1">
    <source>
        <dbReference type="EMBL" id="QBF82816.1"/>
    </source>
</evidence>
<gene>
    <name evidence="1" type="ORF">EXU30_09010</name>
</gene>